<keyword evidence="3" id="KW-1185">Reference proteome</keyword>
<name>A0A6M5YMV3_9BACT</name>
<dbReference type="EMBL" id="CP053452">
    <property type="protein sequence ID" value="QJW94623.1"/>
    <property type="molecule type" value="Genomic_DNA"/>
</dbReference>
<organism evidence="2 3">
    <name type="scientific">Frigoriglobus tundricola</name>
    <dbReference type="NCBI Taxonomy" id="2774151"/>
    <lineage>
        <taxon>Bacteria</taxon>
        <taxon>Pseudomonadati</taxon>
        <taxon>Planctomycetota</taxon>
        <taxon>Planctomycetia</taxon>
        <taxon>Gemmatales</taxon>
        <taxon>Gemmataceae</taxon>
        <taxon>Frigoriglobus</taxon>
    </lineage>
</organism>
<protein>
    <recommendedName>
        <fullName evidence="1">Gene product 88 domain-containing protein</fullName>
    </recommendedName>
</protein>
<dbReference type="RefSeq" id="WP_171470579.1">
    <property type="nucleotide sequence ID" value="NZ_CP053452.2"/>
</dbReference>
<evidence type="ECO:0000259" key="1">
    <source>
        <dbReference type="Pfam" id="PF17338"/>
    </source>
</evidence>
<sequence>MTRSPLPLAGESAPEIPLYTGDIDCDAWELMRGKCAEEITGGLAYPSKMDCPAWGISATRCRIGAALAKTPGTVCAACYAMKGTFRAKTVADKLERAYQGLFDPRWTPALYALIRWQAKDRSRFFHSGDFQGKNHFLNIMRICAATRDVLFWIPTREVALVRENADAIPENAVVRVSGNVIDGPAPTWGPTTSTVVSDPARATCPSSLKGGNCGTHSCTACWTQQGNVAYVKH</sequence>
<gene>
    <name evidence="2" type="ORF">FTUN_2145</name>
</gene>
<evidence type="ECO:0000313" key="3">
    <source>
        <dbReference type="Proteomes" id="UP000503447"/>
    </source>
</evidence>
<dbReference type="InterPro" id="IPR020290">
    <property type="entry name" value="Gp88"/>
</dbReference>
<dbReference type="AlphaFoldDB" id="A0A6M5YMV3"/>
<accession>A0A6M5YMV3</accession>
<dbReference type="KEGG" id="ftj:FTUN_2145"/>
<dbReference type="Proteomes" id="UP000503447">
    <property type="component" value="Chromosome"/>
</dbReference>
<reference evidence="3" key="1">
    <citation type="submission" date="2020-05" db="EMBL/GenBank/DDBJ databases">
        <title>Frigoriglobus tundricola gen. nov., sp. nov., a psychrotolerant cellulolytic planctomycete of the family Gemmataceae with two divergent copies of 16S rRNA gene.</title>
        <authorList>
            <person name="Kulichevskaya I.S."/>
            <person name="Ivanova A.A."/>
            <person name="Naumoff D.G."/>
            <person name="Beletsky A.V."/>
            <person name="Rijpstra W.I.C."/>
            <person name="Sinninghe Damste J.S."/>
            <person name="Mardanov A.V."/>
            <person name="Ravin N.V."/>
            <person name="Dedysh S.N."/>
        </authorList>
    </citation>
    <scope>NUCLEOTIDE SEQUENCE [LARGE SCALE GENOMIC DNA]</scope>
    <source>
        <strain evidence="3">PL17</strain>
    </source>
</reference>
<feature type="domain" description="Gene product 88" evidence="1">
    <location>
        <begin position="41"/>
        <end position="223"/>
    </location>
</feature>
<dbReference type="Pfam" id="PF17338">
    <property type="entry name" value="GP88"/>
    <property type="match status" value="1"/>
</dbReference>
<evidence type="ECO:0000313" key="2">
    <source>
        <dbReference type="EMBL" id="QJW94623.1"/>
    </source>
</evidence>
<proteinExistence type="predicted"/>